<organism evidence="1 2">
    <name type="scientific">Hibiscus sabdariffa</name>
    <name type="common">roselle</name>
    <dbReference type="NCBI Taxonomy" id="183260"/>
    <lineage>
        <taxon>Eukaryota</taxon>
        <taxon>Viridiplantae</taxon>
        <taxon>Streptophyta</taxon>
        <taxon>Embryophyta</taxon>
        <taxon>Tracheophyta</taxon>
        <taxon>Spermatophyta</taxon>
        <taxon>Magnoliopsida</taxon>
        <taxon>eudicotyledons</taxon>
        <taxon>Gunneridae</taxon>
        <taxon>Pentapetalae</taxon>
        <taxon>rosids</taxon>
        <taxon>malvids</taxon>
        <taxon>Malvales</taxon>
        <taxon>Malvaceae</taxon>
        <taxon>Malvoideae</taxon>
        <taxon>Hibiscus</taxon>
    </lineage>
</organism>
<dbReference type="Proteomes" id="UP001396334">
    <property type="component" value="Unassembled WGS sequence"/>
</dbReference>
<protein>
    <submittedName>
        <fullName evidence="1">Uncharacterized protein</fullName>
    </submittedName>
</protein>
<evidence type="ECO:0000313" key="2">
    <source>
        <dbReference type="Proteomes" id="UP001396334"/>
    </source>
</evidence>
<name>A0ABR2T794_9ROSI</name>
<accession>A0ABR2T794</accession>
<sequence length="128" mass="14061">MAMRGSCFQTLVPLETTFDGGGSFRRRACNSRPCHGWLLMRWLKSASDLGIELPSMKKTYGLCSSGGRRRLPAKGKKCWRKKMCCIGQQNSQSVSRKVRGMADGLTLPGGGDMQPFSRTLVVEQGSSI</sequence>
<reference evidence="1 2" key="1">
    <citation type="journal article" date="2024" name="G3 (Bethesda)">
        <title>Genome assembly of Hibiscus sabdariffa L. provides insights into metabolisms of medicinal natural products.</title>
        <authorList>
            <person name="Kim T."/>
        </authorList>
    </citation>
    <scope>NUCLEOTIDE SEQUENCE [LARGE SCALE GENOMIC DNA]</scope>
    <source>
        <strain evidence="1">TK-2024</strain>
        <tissue evidence="1">Old leaves</tissue>
    </source>
</reference>
<keyword evidence="2" id="KW-1185">Reference proteome</keyword>
<proteinExistence type="predicted"/>
<dbReference type="EMBL" id="JBBPBN010000008">
    <property type="protein sequence ID" value="KAK9033227.1"/>
    <property type="molecule type" value="Genomic_DNA"/>
</dbReference>
<evidence type="ECO:0000313" key="1">
    <source>
        <dbReference type="EMBL" id="KAK9033227.1"/>
    </source>
</evidence>
<comment type="caution">
    <text evidence="1">The sequence shown here is derived from an EMBL/GenBank/DDBJ whole genome shotgun (WGS) entry which is preliminary data.</text>
</comment>
<gene>
    <name evidence="1" type="ORF">V6N11_018262</name>
</gene>